<evidence type="ECO:0000259" key="2">
    <source>
        <dbReference type="PROSITE" id="PS50943"/>
    </source>
</evidence>
<dbReference type="InterPro" id="IPR013430">
    <property type="entry name" value="Toxin_antidote_HigA"/>
</dbReference>
<dbReference type="Pfam" id="PF01381">
    <property type="entry name" value="HTH_3"/>
    <property type="match status" value="1"/>
</dbReference>
<feature type="domain" description="HTH cro/C1-type" evidence="2">
    <location>
        <begin position="37"/>
        <end position="82"/>
    </location>
</feature>
<evidence type="ECO:0000313" key="4">
    <source>
        <dbReference type="Proteomes" id="UP000293912"/>
    </source>
</evidence>
<reference evidence="3 4" key="1">
    <citation type="submission" date="2019-03" db="EMBL/GenBank/DDBJ databases">
        <authorList>
            <person name="Sebastian G."/>
            <person name="Baumann P."/>
            <person name="Ruckert C."/>
            <person name="Kalinowski J."/>
            <person name="Nebel B."/>
            <person name="Takors R."/>
            <person name="Blombach B."/>
        </authorList>
    </citation>
    <scope>NUCLEOTIDE SEQUENCE [LARGE SCALE GENOMIC DNA]</scope>
    <source>
        <strain evidence="3 4">DSM 1084</strain>
    </source>
</reference>
<dbReference type="GO" id="GO:0003677">
    <property type="term" value="F:DNA binding"/>
    <property type="evidence" value="ECO:0007669"/>
    <property type="project" value="UniProtKB-KW"/>
</dbReference>
<organism evidence="3 4">
    <name type="scientific">Hydrogenophaga pseudoflava</name>
    <name type="common">Pseudomonas carboxydoflava</name>
    <dbReference type="NCBI Taxonomy" id="47421"/>
    <lineage>
        <taxon>Bacteria</taxon>
        <taxon>Pseudomonadati</taxon>
        <taxon>Pseudomonadota</taxon>
        <taxon>Betaproteobacteria</taxon>
        <taxon>Burkholderiales</taxon>
        <taxon>Comamonadaceae</taxon>
        <taxon>Hydrogenophaga</taxon>
    </lineage>
</organism>
<protein>
    <submittedName>
        <fullName evidence="3">Putative HTH-type transcriptional regulator YbaQ</fullName>
    </submittedName>
</protein>
<dbReference type="EMBL" id="CP037867">
    <property type="protein sequence ID" value="QBM26317.1"/>
    <property type="molecule type" value="Genomic_DNA"/>
</dbReference>
<dbReference type="PROSITE" id="PS50943">
    <property type="entry name" value="HTH_CROC1"/>
    <property type="match status" value="1"/>
</dbReference>
<dbReference type="PANTHER" id="PTHR36924">
    <property type="entry name" value="ANTITOXIN HIGA-1"/>
    <property type="match status" value="1"/>
</dbReference>
<dbReference type="SUPFAM" id="SSF47413">
    <property type="entry name" value="lambda repressor-like DNA-binding domains"/>
    <property type="match status" value="1"/>
</dbReference>
<evidence type="ECO:0000256" key="1">
    <source>
        <dbReference type="ARBA" id="ARBA00023125"/>
    </source>
</evidence>
<dbReference type="NCBIfam" id="TIGR02607">
    <property type="entry name" value="antidote_HigA"/>
    <property type="match status" value="1"/>
</dbReference>
<dbReference type="SMART" id="SM00530">
    <property type="entry name" value="HTH_XRE"/>
    <property type="match status" value="1"/>
</dbReference>
<dbReference type="PANTHER" id="PTHR36924:SF1">
    <property type="entry name" value="ANTITOXIN HIGA-1"/>
    <property type="match status" value="1"/>
</dbReference>
<dbReference type="KEGG" id="hpse:HPF_01410"/>
<sequence length="109" mass="12021">MKKAAVSWSIPPRGVPVRAPLHPGRLLARTCLAPLSLNQSEAARLLGLSRRRLHELVHGQRAMSPDTAIRCARQFGIDAGFWLAQQAAWDSFHAWKRLSSGSATSPFPR</sequence>
<dbReference type="InterPro" id="IPR010982">
    <property type="entry name" value="Lambda_DNA-bd_dom_sf"/>
</dbReference>
<dbReference type="Gene3D" id="1.10.260.40">
    <property type="entry name" value="lambda repressor-like DNA-binding domains"/>
    <property type="match status" value="1"/>
</dbReference>
<evidence type="ECO:0000313" key="3">
    <source>
        <dbReference type="EMBL" id="QBM26317.1"/>
    </source>
</evidence>
<proteinExistence type="predicted"/>
<gene>
    <name evidence="3" type="primary">ybaQ</name>
    <name evidence="3" type="ORF">HPF_01410</name>
</gene>
<dbReference type="AlphaFoldDB" id="A0A4P6WSI1"/>
<name>A0A4P6WSI1_HYDPS</name>
<dbReference type="InterPro" id="IPR001387">
    <property type="entry name" value="Cro/C1-type_HTH"/>
</dbReference>
<accession>A0A4P6WSI1</accession>
<keyword evidence="4" id="KW-1185">Reference proteome</keyword>
<keyword evidence="1" id="KW-0238">DNA-binding</keyword>
<dbReference type="RefSeq" id="WP_218016612.1">
    <property type="nucleotide sequence ID" value="NZ_CP037867.1"/>
</dbReference>
<dbReference type="Proteomes" id="UP000293912">
    <property type="component" value="Chromosome"/>
</dbReference>